<feature type="region of interest" description="Disordered" evidence="1">
    <location>
        <begin position="184"/>
        <end position="204"/>
    </location>
</feature>
<feature type="compositionally biased region" description="Acidic residues" evidence="1">
    <location>
        <begin position="186"/>
        <end position="200"/>
    </location>
</feature>
<gene>
    <name evidence="2" type="ORF">LTR78_007063</name>
</gene>
<name>A0AAE0WJP2_9PEZI</name>
<reference evidence="2" key="1">
    <citation type="submission" date="2023-07" db="EMBL/GenBank/DDBJ databases">
        <title>Black Yeasts Isolated from many extreme environments.</title>
        <authorList>
            <person name="Coleine C."/>
            <person name="Stajich J.E."/>
            <person name="Selbmann L."/>
        </authorList>
    </citation>
    <scope>NUCLEOTIDE SEQUENCE</scope>
    <source>
        <strain evidence="2">CCFEE 5485</strain>
    </source>
</reference>
<keyword evidence="3" id="KW-1185">Reference proteome</keyword>
<accession>A0AAE0WJP2</accession>
<protein>
    <submittedName>
        <fullName evidence="2">Uncharacterized protein</fullName>
    </submittedName>
</protein>
<sequence>MAIQGDVQADQSRAQNYCAPYQAKGCTTGVSTNGIASEQNFHPKAHFMIRNSAVGPSTGPGSGDGVVEFHFRTAFIDNDQAFATRVDFYKQGKTKKNPTTTSVLYAQYDPSAELAPPILVSHSFHSNDCLEISTRHLTDHEVAIHGSRNTHDLAKKLDLGVVVHELIEVPMQNATQMVSRQVSCVDDPDTSDPDDDDATSTDDSSPTVVFATIACFATAVKTIIGYS</sequence>
<organism evidence="2 3">
    <name type="scientific">Recurvomyces mirabilis</name>
    <dbReference type="NCBI Taxonomy" id="574656"/>
    <lineage>
        <taxon>Eukaryota</taxon>
        <taxon>Fungi</taxon>
        <taxon>Dikarya</taxon>
        <taxon>Ascomycota</taxon>
        <taxon>Pezizomycotina</taxon>
        <taxon>Dothideomycetes</taxon>
        <taxon>Dothideomycetidae</taxon>
        <taxon>Mycosphaerellales</taxon>
        <taxon>Teratosphaeriaceae</taxon>
        <taxon>Recurvomyces</taxon>
    </lineage>
</organism>
<comment type="caution">
    <text evidence="2">The sequence shown here is derived from an EMBL/GenBank/DDBJ whole genome shotgun (WGS) entry which is preliminary data.</text>
</comment>
<evidence type="ECO:0000313" key="3">
    <source>
        <dbReference type="Proteomes" id="UP001274830"/>
    </source>
</evidence>
<proteinExistence type="predicted"/>
<dbReference type="EMBL" id="JAUTXT010000028">
    <property type="protein sequence ID" value="KAK3672953.1"/>
    <property type="molecule type" value="Genomic_DNA"/>
</dbReference>
<dbReference type="AlphaFoldDB" id="A0AAE0WJP2"/>
<evidence type="ECO:0000313" key="2">
    <source>
        <dbReference type="EMBL" id="KAK3672953.1"/>
    </source>
</evidence>
<evidence type="ECO:0000256" key="1">
    <source>
        <dbReference type="SAM" id="MobiDB-lite"/>
    </source>
</evidence>
<dbReference type="Proteomes" id="UP001274830">
    <property type="component" value="Unassembled WGS sequence"/>
</dbReference>